<organism evidence="1 2">
    <name type="scientific">Oceanobacillus caeni</name>
    <dbReference type="NCBI Taxonomy" id="405946"/>
    <lineage>
        <taxon>Bacteria</taxon>
        <taxon>Bacillati</taxon>
        <taxon>Bacillota</taxon>
        <taxon>Bacilli</taxon>
        <taxon>Bacillales</taxon>
        <taxon>Bacillaceae</taxon>
        <taxon>Oceanobacillus</taxon>
    </lineage>
</organism>
<evidence type="ECO:0000313" key="2">
    <source>
        <dbReference type="Proteomes" id="UP000037854"/>
    </source>
</evidence>
<dbReference type="EMBL" id="LGTK01000170">
    <property type="protein sequence ID" value="KPH66985.1"/>
    <property type="molecule type" value="Genomic_DNA"/>
</dbReference>
<keyword evidence="2" id="KW-1185">Reference proteome</keyword>
<comment type="caution">
    <text evidence="1">The sequence shown here is derived from an EMBL/GenBank/DDBJ whole genome shotgun (WGS) entry which is preliminary data.</text>
</comment>
<feature type="non-terminal residue" evidence="1">
    <location>
        <position position="300"/>
    </location>
</feature>
<sequence>MRIKVSRSKNSKSYFVIKDIYRGNKRTTKVVEALGNDKEILEKHPGVDPYTWAKEYAKKLTLEEKERNYEIVAKYSPAKQIPLNKQTLFNAGYLFLQSIYHGLKLDKICQKISQEYEFKYDLNEILSRLLYLRVLHPTSKKGTFEHSKDLLEPAHFQSHQIYRALGVLAEQSDYIEEMVYKNSLNVVDRNTQILYYDCTNFFFEIEEEDGLKQYGVSKENRPNPIVQMGLFMDGSGLPLAFSMTPGNRNEQTTLKPLERRILKDFNLSKFVVCTDAGLSSNKNRIYNTQGKRAFVTTQSI</sequence>
<name>A0ABR5MEW8_9BACI</name>
<evidence type="ECO:0000313" key="1">
    <source>
        <dbReference type="EMBL" id="KPH66985.1"/>
    </source>
</evidence>
<protein>
    <submittedName>
        <fullName evidence="1">Transposase</fullName>
    </submittedName>
</protein>
<proteinExistence type="predicted"/>
<accession>A0ABR5MEW8</accession>
<dbReference type="RefSeq" id="WP_420892061.1">
    <property type="nucleotide sequence ID" value="NZ_LGTK01000170.1"/>
</dbReference>
<gene>
    <name evidence="1" type="ORF">AFL42_17885</name>
</gene>
<reference evidence="1 2" key="1">
    <citation type="submission" date="2015-07" db="EMBL/GenBank/DDBJ databases">
        <title>High-quality draft genome sequence of Oceanobacillus caeni HM6, a bacillus isolated from a human feces.</title>
        <authorList>
            <person name="Kumar J."/>
            <person name="Verma M.K."/>
            <person name="Pandey R."/>
            <person name="Bhambi M."/>
            <person name="Chauhan N."/>
        </authorList>
    </citation>
    <scope>NUCLEOTIDE SEQUENCE [LARGE SCALE GENOMIC DNA]</scope>
    <source>
        <strain evidence="1 2">HM6</strain>
    </source>
</reference>
<dbReference type="Proteomes" id="UP000037854">
    <property type="component" value="Unassembled WGS sequence"/>
</dbReference>